<keyword evidence="7" id="KW-1185">Reference proteome</keyword>
<evidence type="ECO:0000313" key="6">
    <source>
        <dbReference type="EMBL" id="AKJ32235.1"/>
    </source>
</evidence>
<dbReference type="Gene3D" id="1.20.200.10">
    <property type="entry name" value="Fumarase/aspartase (Central domain)"/>
    <property type="match status" value="1"/>
</dbReference>
<dbReference type="PRINTS" id="PR00145">
    <property type="entry name" value="ARGSUCLYASE"/>
</dbReference>
<dbReference type="Proteomes" id="UP000035352">
    <property type="component" value="Chromosome"/>
</dbReference>
<dbReference type="CDD" id="cd01362">
    <property type="entry name" value="Fumarase_classII"/>
    <property type="match status" value="1"/>
</dbReference>
<dbReference type="FunFam" id="1.10.40.30:FF:000002">
    <property type="entry name" value="Fumarate hydratase class II"/>
    <property type="match status" value="1"/>
</dbReference>
<dbReference type="InterPro" id="IPR008948">
    <property type="entry name" value="L-Aspartase-like"/>
</dbReference>
<dbReference type="InterPro" id="IPR022761">
    <property type="entry name" value="Fumarate_lyase_N"/>
</dbReference>
<dbReference type="PROSITE" id="PS00163">
    <property type="entry name" value="FUMARATE_LYASES"/>
    <property type="match status" value="1"/>
</dbReference>
<dbReference type="GO" id="GO:0006108">
    <property type="term" value="P:malate metabolic process"/>
    <property type="evidence" value="ECO:0007669"/>
    <property type="project" value="TreeGrafter"/>
</dbReference>
<evidence type="ECO:0000313" key="7">
    <source>
        <dbReference type="Proteomes" id="UP000035352"/>
    </source>
</evidence>
<dbReference type="PANTHER" id="PTHR11444:SF1">
    <property type="entry name" value="FUMARATE HYDRATASE, MITOCHONDRIAL"/>
    <property type="match status" value="1"/>
</dbReference>
<dbReference type="Gene3D" id="1.10.275.10">
    <property type="entry name" value="Fumarase/aspartase (N-terminal domain)"/>
    <property type="match status" value="1"/>
</dbReference>
<feature type="active site" evidence="3">
    <location>
        <position position="321"/>
    </location>
</feature>
<keyword evidence="3" id="KW-0963">Cytoplasm</keyword>
<dbReference type="GO" id="GO:0006099">
    <property type="term" value="P:tricarboxylic acid cycle"/>
    <property type="evidence" value="ECO:0007669"/>
    <property type="project" value="UniProtKB-UniRule"/>
</dbReference>
<dbReference type="RefSeq" id="WP_047197185.1">
    <property type="nucleotide sequence ID" value="NZ_CP011371.1"/>
</dbReference>
<dbReference type="HAMAP" id="MF_00743">
    <property type="entry name" value="FumaraseC"/>
    <property type="match status" value="1"/>
</dbReference>
<comment type="pathway">
    <text evidence="3">Carbohydrate metabolism; tricarboxylic acid cycle; (S)-malate from fumarate: step 1/1.</text>
</comment>
<dbReference type="KEGG" id="pbh:AAW51_5544"/>
<dbReference type="UniPathway" id="UPA00223">
    <property type="reaction ID" value="UER01007"/>
</dbReference>
<dbReference type="InterPro" id="IPR000362">
    <property type="entry name" value="Fumarate_lyase_fam"/>
</dbReference>
<accession>A0A0G3C0C8</accession>
<dbReference type="GO" id="GO:0005737">
    <property type="term" value="C:cytoplasm"/>
    <property type="evidence" value="ECO:0007669"/>
    <property type="project" value="UniProtKB-SubCell"/>
</dbReference>
<feature type="binding site" evidence="3">
    <location>
        <position position="190"/>
    </location>
    <ligand>
        <name>substrate</name>
    </ligand>
</feature>
<evidence type="ECO:0000256" key="3">
    <source>
        <dbReference type="HAMAP-Rule" id="MF_00743"/>
    </source>
</evidence>
<dbReference type="Pfam" id="PF10415">
    <property type="entry name" value="FumaraseC_C"/>
    <property type="match status" value="1"/>
</dbReference>
<dbReference type="AlphaFoldDB" id="A0A0G3C0C8"/>
<dbReference type="PRINTS" id="PR00149">
    <property type="entry name" value="FUMRATELYASE"/>
</dbReference>
<dbReference type="EC" id="4.2.1.2" evidence="3"/>
<comment type="function">
    <text evidence="3">Involved in the TCA cycle. Catalyzes the stereospecific interconversion of fumarate to L-malate.</text>
</comment>
<dbReference type="InterPro" id="IPR005677">
    <property type="entry name" value="Fum_hydII"/>
</dbReference>
<comment type="subunit">
    <text evidence="3">Homotetramer.</text>
</comment>
<dbReference type="GO" id="GO:0006106">
    <property type="term" value="P:fumarate metabolic process"/>
    <property type="evidence" value="ECO:0007669"/>
    <property type="project" value="InterPro"/>
</dbReference>
<dbReference type="InterPro" id="IPR018951">
    <property type="entry name" value="Fumarase_C_C"/>
</dbReference>
<protein>
    <recommendedName>
        <fullName evidence="3">Fumarate hydratase class II</fullName>
        <shortName evidence="3">Fumarase C</shortName>
        <ecNumber evidence="3">4.2.1.2</ecNumber>
    </recommendedName>
    <alternativeName>
        <fullName evidence="3">Aerobic fumarase</fullName>
    </alternativeName>
    <alternativeName>
        <fullName evidence="3">Iron-independent fumarase</fullName>
    </alternativeName>
</protein>
<evidence type="ECO:0000256" key="1">
    <source>
        <dbReference type="ARBA" id="ARBA00009084"/>
    </source>
</evidence>
<keyword evidence="3" id="KW-0816">Tricarboxylic acid cycle</keyword>
<dbReference type="STRING" id="413882.AAW51_5544"/>
<dbReference type="Pfam" id="PF00206">
    <property type="entry name" value="Lyase_1"/>
    <property type="match status" value="1"/>
</dbReference>
<comment type="miscellaneous">
    <text evidence="3">There are 2 substrate-binding sites: the catalytic A site, and the non-catalytic B site that may play a role in the transfer of substrate or product between the active site and the solvent. Alternatively, the B site may bind allosteric effectors.</text>
</comment>
<dbReference type="PANTHER" id="PTHR11444">
    <property type="entry name" value="ASPARTATEAMMONIA/ARGININOSUCCINATE/ADENYLOSUCCINATE LYASE"/>
    <property type="match status" value="1"/>
</dbReference>
<name>A0A0G3C0C8_9BURK</name>
<feature type="binding site" evidence="3">
    <location>
        <begin position="327"/>
        <end position="329"/>
    </location>
    <ligand>
        <name>substrate</name>
    </ligand>
</feature>
<evidence type="ECO:0000259" key="4">
    <source>
        <dbReference type="Pfam" id="PF00206"/>
    </source>
</evidence>
<comment type="catalytic activity">
    <reaction evidence="3">
        <text>(S)-malate = fumarate + H2O</text>
        <dbReference type="Rhea" id="RHEA:12460"/>
        <dbReference type="ChEBI" id="CHEBI:15377"/>
        <dbReference type="ChEBI" id="CHEBI:15589"/>
        <dbReference type="ChEBI" id="CHEBI:29806"/>
        <dbReference type="EC" id="4.2.1.2"/>
    </reaction>
</comment>
<feature type="active site" description="Proton donor/acceptor" evidence="3">
    <location>
        <position position="191"/>
    </location>
</feature>
<proteinExistence type="inferred from homology"/>
<dbReference type="InterPro" id="IPR020557">
    <property type="entry name" value="Fumarate_lyase_CS"/>
</dbReference>
<feature type="binding site" evidence="3">
    <location>
        <begin position="101"/>
        <end position="103"/>
    </location>
    <ligand>
        <name>substrate</name>
    </ligand>
</feature>
<evidence type="ECO:0000259" key="5">
    <source>
        <dbReference type="Pfam" id="PF10415"/>
    </source>
</evidence>
<organism evidence="6 7">
    <name type="scientific">Caldimonas brevitalea</name>
    <dbReference type="NCBI Taxonomy" id="413882"/>
    <lineage>
        <taxon>Bacteria</taxon>
        <taxon>Pseudomonadati</taxon>
        <taxon>Pseudomonadota</taxon>
        <taxon>Betaproteobacteria</taxon>
        <taxon>Burkholderiales</taxon>
        <taxon>Sphaerotilaceae</taxon>
        <taxon>Caldimonas</taxon>
    </lineage>
</organism>
<dbReference type="Gene3D" id="1.10.40.30">
    <property type="entry name" value="Fumarase/aspartase (C-terminal domain)"/>
    <property type="match status" value="1"/>
</dbReference>
<dbReference type="EMBL" id="CP011371">
    <property type="protein sequence ID" value="AKJ32235.1"/>
    <property type="molecule type" value="Genomic_DNA"/>
</dbReference>
<comment type="subcellular location">
    <subcellularLocation>
        <location evidence="3">Cytoplasm</location>
    </subcellularLocation>
</comment>
<feature type="binding site" description="in site B" evidence="3">
    <location>
        <begin position="132"/>
        <end position="135"/>
    </location>
    <ligand>
        <name>substrate</name>
    </ligand>
</feature>
<dbReference type="GO" id="GO:0004333">
    <property type="term" value="F:fumarate hydratase activity"/>
    <property type="evidence" value="ECO:0007669"/>
    <property type="project" value="UniProtKB-UniRule"/>
</dbReference>
<feature type="site" description="Important for catalytic activity" evidence="3">
    <location>
        <position position="334"/>
    </location>
</feature>
<dbReference type="NCBIfam" id="NF008909">
    <property type="entry name" value="PRK12273.1"/>
    <property type="match status" value="1"/>
</dbReference>
<feature type="domain" description="Fumarase C C-terminal" evidence="5">
    <location>
        <begin position="411"/>
        <end position="464"/>
    </location>
</feature>
<feature type="binding site" evidence="3">
    <location>
        <position position="322"/>
    </location>
    <ligand>
        <name>substrate</name>
    </ligand>
</feature>
<dbReference type="NCBIfam" id="TIGR00979">
    <property type="entry name" value="fumC_II"/>
    <property type="match status" value="1"/>
</dbReference>
<gene>
    <name evidence="3" type="primary">fumC</name>
    <name evidence="6" type="ORF">AAW51_5544</name>
</gene>
<dbReference type="SUPFAM" id="SSF48557">
    <property type="entry name" value="L-aspartase-like"/>
    <property type="match status" value="1"/>
</dbReference>
<dbReference type="FunFam" id="1.20.200.10:FF:000001">
    <property type="entry name" value="Fumarate hydratase, mitochondrial"/>
    <property type="match status" value="1"/>
</dbReference>
<keyword evidence="2 3" id="KW-0456">Lyase</keyword>
<reference evidence="6 7" key="1">
    <citation type="submission" date="2015-05" db="EMBL/GenBank/DDBJ databases">
        <authorList>
            <person name="Tang B."/>
            <person name="Yu Y."/>
        </authorList>
    </citation>
    <scope>NUCLEOTIDE SEQUENCE [LARGE SCALE GENOMIC DNA]</scope>
    <source>
        <strain evidence="6 7">DSM 7029</strain>
    </source>
</reference>
<evidence type="ECO:0000256" key="2">
    <source>
        <dbReference type="ARBA" id="ARBA00023239"/>
    </source>
</evidence>
<feature type="domain" description="Fumarate lyase N-terminal" evidence="4">
    <location>
        <begin position="13"/>
        <end position="345"/>
    </location>
</feature>
<feature type="binding site" evidence="3">
    <location>
        <begin position="142"/>
        <end position="144"/>
    </location>
    <ligand>
        <name>substrate</name>
    </ligand>
</feature>
<dbReference type="InterPro" id="IPR024083">
    <property type="entry name" value="Fumarase/histidase_N"/>
</dbReference>
<dbReference type="OrthoDB" id="9802809at2"/>
<dbReference type="PATRIC" id="fig|413882.6.peg.5795"/>
<comment type="similarity">
    <text evidence="1 3">Belongs to the class-II fumarase/aspartase family. Fumarase subfamily.</text>
</comment>
<dbReference type="FunFam" id="1.10.275.10:FF:000001">
    <property type="entry name" value="Fumarate hydratase, mitochondrial"/>
    <property type="match status" value="1"/>
</dbReference>
<sequence length="466" mass="50348">MNLSTRTETDSMGAIEVLSDRYWGAQTQRSVHHFPIGVARFKWQRPIIRALGLLKKAAALANAELGELPQDVAQLISRAADEVIDGRLDDHFPLVVFQTGSGTQSNMNANEVIANRAIELAGGVLGSKKPVHPNDHVNRGQSSNDTFPTAMHVAVVEQLHLRLFPAVSALRNTLAAKAQQYRHLVKTGRTHLQDATPITLGQEIGAWVAQLDFGLGAVRGVLPGLQELAIGGTAVGTGLNAHPLFGDRVAERLAELTGRPFQSAPDKFFALSAHDALVQTSAALRTLSGGLMKLANDIRWLASGPRCGIGELRIPENEPGSSIMPGKVNPTQCEAMTMVCVQVFGNDAAVAFAGTQGNFQLNVYKPVMVHNVLESIDLIADACHAFDHYCAQGLEPNEAVIDEHLERNLMLVTALNRHIGYDLAAQIAKRAHHEGLTLREAALATGQLSAEDYDRWINPLEMTRPG</sequence>